<accession>A0ABQ8IZG5</accession>
<dbReference type="EMBL" id="NJHN03000095">
    <property type="protein sequence ID" value="KAH9415696.1"/>
    <property type="molecule type" value="Genomic_DNA"/>
</dbReference>
<name>A0ABQ8IZG5_DERPT</name>
<evidence type="ECO:0000313" key="1">
    <source>
        <dbReference type="EMBL" id="KAH9415696.1"/>
    </source>
</evidence>
<keyword evidence="2" id="KW-1185">Reference proteome</keyword>
<dbReference type="Proteomes" id="UP000887458">
    <property type="component" value="Unassembled WGS sequence"/>
</dbReference>
<proteinExistence type="predicted"/>
<protein>
    <submittedName>
        <fullName evidence="1">Uncharacterized protein</fullName>
    </submittedName>
</protein>
<sequence length="59" mass="6708">MVNECPSRARGGSTFLDVRALIFFHSHVATFNSYKSFEYLPYSTIPPKINTRFPSVVIP</sequence>
<comment type="caution">
    <text evidence="1">The sequence shown here is derived from an EMBL/GenBank/DDBJ whole genome shotgun (WGS) entry which is preliminary data.</text>
</comment>
<organism evidence="1 2">
    <name type="scientific">Dermatophagoides pteronyssinus</name>
    <name type="common">European house dust mite</name>
    <dbReference type="NCBI Taxonomy" id="6956"/>
    <lineage>
        <taxon>Eukaryota</taxon>
        <taxon>Metazoa</taxon>
        <taxon>Ecdysozoa</taxon>
        <taxon>Arthropoda</taxon>
        <taxon>Chelicerata</taxon>
        <taxon>Arachnida</taxon>
        <taxon>Acari</taxon>
        <taxon>Acariformes</taxon>
        <taxon>Sarcoptiformes</taxon>
        <taxon>Astigmata</taxon>
        <taxon>Psoroptidia</taxon>
        <taxon>Analgoidea</taxon>
        <taxon>Pyroglyphidae</taxon>
        <taxon>Dermatophagoidinae</taxon>
        <taxon>Dermatophagoides</taxon>
    </lineage>
</organism>
<reference evidence="1 2" key="1">
    <citation type="journal article" date="2018" name="J. Allergy Clin. Immunol.">
        <title>High-quality assembly of Dermatophagoides pteronyssinus genome and transcriptome reveals a wide range of novel allergens.</title>
        <authorList>
            <person name="Liu X.Y."/>
            <person name="Yang K.Y."/>
            <person name="Wang M.Q."/>
            <person name="Kwok J.S."/>
            <person name="Zeng X."/>
            <person name="Yang Z."/>
            <person name="Xiao X.J."/>
            <person name="Lau C.P."/>
            <person name="Li Y."/>
            <person name="Huang Z.M."/>
            <person name="Ba J.G."/>
            <person name="Yim A.K."/>
            <person name="Ouyang C.Y."/>
            <person name="Ngai S.M."/>
            <person name="Chan T.F."/>
            <person name="Leung E.L."/>
            <person name="Liu L."/>
            <person name="Liu Z.G."/>
            <person name="Tsui S.K."/>
        </authorList>
    </citation>
    <scope>NUCLEOTIDE SEQUENCE [LARGE SCALE GENOMIC DNA]</scope>
    <source>
        <strain evidence="1">Derp</strain>
    </source>
</reference>
<gene>
    <name evidence="1" type="ORF">DERP_000186</name>
</gene>
<evidence type="ECO:0000313" key="2">
    <source>
        <dbReference type="Proteomes" id="UP000887458"/>
    </source>
</evidence>
<reference evidence="1 2" key="2">
    <citation type="journal article" date="2022" name="Mol. Biol. Evol.">
        <title>Comparative Genomics Reveals Insights into the Divergent Evolution of Astigmatic Mites and Household Pest Adaptations.</title>
        <authorList>
            <person name="Xiong Q."/>
            <person name="Wan A.T."/>
            <person name="Liu X."/>
            <person name="Fung C.S."/>
            <person name="Xiao X."/>
            <person name="Malainual N."/>
            <person name="Hou J."/>
            <person name="Wang L."/>
            <person name="Wang M."/>
            <person name="Yang K.Y."/>
            <person name="Cui Y."/>
            <person name="Leung E.L."/>
            <person name="Nong W."/>
            <person name="Shin S.K."/>
            <person name="Au S.W."/>
            <person name="Jeong K.Y."/>
            <person name="Chew F.T."/>
            <person name="Hui J.H."/>
            <person name="Leung T.F."/>
            <person name="Tungtrongchitr A."/>
            <person name="Zhong N."/>
            <person name="Liu Z."/>
            <person name="Tsui S.K."/>
        </authorList>
    </citation>
    <scope>NUCLEOTIDE SEQUENCE [LARGE SCALE GENOMIC DNA]</scope>
    <source>
        <strain evidence="1">Derp</strain>
    </source>
</reference>